<feature type="domain" description="Glutamyl/glutaminyl-tRNA synthetase class Ib catalytic" evidence="8">
    <location>
        <begin position="21"/>
        <end position="271"/>
    </location>
</feature>
<keyword evidence="7" id="KW-0648">Protein biosynthesis</keyword>
<name>A0ABN0W1S0_9GAMM</name>
<evidence type="ECO:0000256" key="2">
    <source>
        <dbReference type="ARBA" id="ARBA00022723"/>
    </source>
</evidence>
<dbReference type="Pfam" id="PF00749">
    <property type="entry name" value="tRNA-synt_1c"/>
    <property type="match status" value="1"/>
</dbReference>
<evidence type="ECO:0000256" key="3">
    <source>
        <dbReference type="ARBA" id="ARBA00022741"/>
    </source>
</evidence>
<reference evidence="9 10" key="1">
    <citation type="journal article" date="2019" name="Int. J. Syst. Evol. Microbiol.">
        <title>The Global Catalogue of Microorganisms (GCM) 10K type strain sequencing project: providing services to taxonomists for standard genome sequencing and annotation.</title>
        <authorList>
            <consortium name="The Broad Institute Genomics Platform"/>
            <consortium name="The Broad Institute Genome Sequencing Center for Infectious Disease"/>
            <person name="Wu L."/>
            <person name="Ma J."/>
        </authorList>
    </citation>
    <scope>NUCLEOTIDE SEQUENCE [LARGE SCALE GENOMIC DNA]</scope>
    <source>
        <strain evidence="9 10">JCM 16343</strain>
    </source>
</reference>
<comment type="caution">
    <text evidence="9">The sequence shown here is derived from an EMBL/GenBank/DDBJ whole genome shotgun (WGS) entry which is preliminary data.</text>
</comment>
<keyword evidence="3 7" id="KW-0547">Nucleotide-binding</keyword>
<dbReference type="PANTHER" id="PTHR43311">
    <property type="entry name" value="GLUTAMATE--TRNA LIGASE"/>
    <property type="match status" value="1"/>
</dbReference>
<dbReference type="NCBIfam" id="NF004314">
    <property type="entry name" value="PRK05710.1-3"/>
    <property type="match status" value="1"/>
</dbReference>
<sequence>MAAPILAATPALTKASTPIGRFAPSPTGELHLGSLTTALASYCHIKSLGGTWLLRMEDTDITRCDRQFSEQILLDLEALALFWDGDVIYQSERTDIYNDYLATHLAPLTYACACSRKQLNADWDAQAQQVNVNDSSLRQALDNRQRYPRCCLNAHLNKNAHKLRLQMPDTLIGFADGIQGNCWQNPQQTVGDMVVRREDGTINYILAASIDDGLQGVTHVMRGLDILPLTSAQISVMHAARVPAISHWYHLPLICHDNGQKLSKQNLAQPIDTRDPSRLLKYAFALLQQPDIDIDTPERMLAQAVSQWCQQPLVGQQVLHVPTLP</sequence>
<dbReference type="InterPro" id="IPR000924">
    <property type="entry name" value="Glu/Gln-tRNA-synth"/>
</dbReference>
<dbReference type="InterPro" id="IPR049940">
    <property type="entry name" value="GluQ/Sye"/>
</dbReference>
<organism evidence="9 10">
    <name type="scientific">Psychrobacter aestuarii</name>
    <dbReference type="NCBI Taxonomy" id="556327"/>
    <lineage>
        <taxon>Bacteria</taxon>
        <taxon>Pseudomonadati</taxon>
        <taxon>Pseudomonadota</taxon>
        <taxon>Gammaproteobacteria</taxon>
        <taxon>Moraxellales</taxon>
        <taxon>Moraxellaceae</taxon>
        <taxon>Psychrobacter</taxon>
    </lineage>
</organism>
<keyword evidence="2" id="KW-0479">Metal-binding</keyword>
<keyword evidence="4" id="KW-0862">Zinc</keyword>
<dbReference type="PANTHER" id="PTHR43311:SF1">
    <property type="entry name" value="GLUTAMYL-Q TRNA(ASP) SYNTHETASE"/>
    <property type="match status" value="1"/>
</dbReference>
<evidence type="ECO:0000313" key="9">
    <source>
        <dbReference type="EMBL" id="GAA0322925.1"/>
    </source>
</evidence>
<evidence type="ECO:0000256" key="6">
    <source>
        <dbReference type="ARBA" id="ARBA00023146"/>
    </source>
</evidence>
<gene>
    <name evidence="9" type="primary">gluQRS</name>
    <name evidence="9" type="ORF">GCM10009129_20950</name>
</gene>
<protein>
    <submittedName>
        <fullName evidence="9">tRNA glutamyl-Q(34) synthetase GluQRS</fullName>
    </submittedName>
</protein>
<evidence type="ECO:0000256" key="1">
    <source>
        <dbReference type="ARBA" id="ARBA00022598"/>
    </source>
</evidence>
<dbReference type="EMBL" id="BAAAFR010000008">
    <property type="protein sequence ID" value="GAA0322925.1"/>
    <property type="molecule type" value="Genomic_DNA"/>
</dbReference>
<dbReference type="InterPro" id="IPR020058">
    <property type="entry name" value="Glu/Gln-tRNA-synth_Ib_cat-dom"/>
</dbReference>
<dbReference type="PRINTS" id="PR00987">
    <property type="entry name" value="TRNASYNTHGLU"/>
</dbReference>
<dbReference type="Proteomes" id="UP001501787">
    <property type="component" value="Unassembled WGS sequence"/>
</dbReference>
<dbReference type="SUPFAM" id="SSF52374">
    <property type="entry name" value="Nucleotidylyl transferase"/>
    <property type="match status" value="1"/>
</dbReference>
<keyword evidence="6 7" id="KW-0030">Aminoacyl-tRNA synthetase</keyword>
<evidence type="ECO:0000256" key="5">
    <source>
        <dbReference type="ARBA" id="ARBA00022840"/>
    </source>
</evidence>
<keyword evidence="5 7" id="KW-0067">ATP-binding</keyword>
<keyword evidence="1 7" id="KW-0436">Ligase</keyword>
<keyword evidence="10" id="KW-1185">Reference proteome</keyword>
<comment type="similarity">
    <text evidence="7">Belongs to the class-I aminoacyl-tRNA synthetase family.</text>
</comment>
<evidence type="ECO:0000256" key="7">
    <source>
        <dbReference type="RuleBase" id="RU363037"/>
    </source>
</evidence>
<dbReference type="InterPro" id="IPR014729">
    <property type="entry name" value="Rossmann-like_a/b/a_fold"/>
</dbReference>
<dbReference type="Gene3D" id="3.40.50.620">
    <property type="entry name" value="HUPs"/>
    <property type="match status" value="1"/>
</dbReference>
<dbReference type="RefSeq" id="WP_227691473.1">
    <property type="nucleotide sequence ID" value="NZ_BAAAFR010000008.1"/>
</dbReference>
<evidence type="ECO:0000313" key="10">
    <source>
        <dbReference type="Proteomes" id="UP001501787"/>
    </source>
</evidence>
<accession>A0ABN0W1S0</accession>
<evidence type="ECO:0000259" key="8">
    <source>
        <dbReference type="Pfam" id="PF00749"/>
    </source>
</evidence>
<proteinExistence type="inferred from homology"/>
<evidence type="ECO:0000256" key="4">
    <source>
        <dbReference type="ARBA" id="ARBA00022833"/>
    </source>
</evidence>